<accession>A0A2N2F3R5</accession>
<organism evidence="4 5">
    <name type="scientific">Candidatus Dojkabacteria bacterium HGW-Dojkabacteria-1</name>
    <dbReference type="NCBI Taxonomy" id="2013761"/>
    <lineage>
        <taxon>Bacteria</taxon>
        <taxon>Candidatus Dojkabacteria</taxon>
    </lineage>
</organism>
<dbReference type="GO" id="GO:0005576">
    <property type="term" value="C:extracellular region"/>
    <property type="evidence" value="ECO:0007669"/>
    <property type="project" value="UniProtKB-SubCell"/>
</dbReference>
<evidence type="ECO:0000313" key="5">
    <source>
        <dbReference type="Proteomes" id="UP000233417"/>
    </source>
</evidence>
<proteinExistence type="predicted"/>
<dbReference type="InterPro" id="IPR051398">
    <property type="entry name" value="Polysacch_Deacetylase"/>
</dbReference>
<dbReference type="PANTHER" id="PTHR34216:SF3">
    <property type="entry name" value="POLY-BETA-1,6-N-ACETYL-D-GLUCOSAMINE N-DEACETYLASE"/>
    <property type="match status" value="1"/>
</dbReference>
<name>A0A2N2F3R5_9BACT</name>
<keyword evidence="2" id="KW-0732">Signal</keyword>
<evidence type="ECO:0000259" key="3">
    <source>
        <dbReference type="PROSITE" id="PS51677"/>
    </source>
</evidence>
<dbReference type="Proteomes" id="UP000233417">
    <property type="component" value="Unassembled WGS sequence"/>
</dbReference>
<evidence type="ECO:0000256" key="1">
    <source>
        <dbReference type="ARBA" id="ARBA00004613"/>
    </source>
</evidence>
<dbReference type="CDD" id="cd10918">
    <property type="entry name" value="CE4_NodB_like_5s_6s"/>
    <property type="match status" value="1"/>
</dbReference>
<reference evidence="4 5" key="1">
    <citation type="journal article" date="2017" name="ISME J.">
        <title>Potential for microbial H2 and metal transformations associated with novel bacteria and archaea in deep terrestrial subsurface sediments.</title>
        <authorList>
            <person name="Hernsdorf A.W."/>
            <person name="Amano Y."/>
            <person name="Miyakawa K."/>
            <person name="Ise K."/>
            <person name="Suzuki Y."/>
            <person name="Anantharaman K."/>
            <person name="Probst A."/>
            <person name="Burstein D."/>
            <person name="Thomas B.C."/>
            <person name="Banfield J.F."/>
        </authorList>
    </citation>
    <scope>NUCLEOTIDE SEQUENCE [LARGE SCALE GENOMIC DNA]</scope>
    <source>
        <strain evidence="4">HGW-Dojkabacteria-1</strain>
    </source>
</reference>
<comment type="subcellular location">
    <subcellularLocation>
        <location evidence="1">Secreted</location>
    </subcellularLocation>
</comment>
<dbReference type="InterPro" id="IPR011330">
    <property type="entry name" value="Glyco_hydro/deAcase_b/a-brl"/>
</dbReference>
<dbReference type="GO" id="GO:0005975">
    <property type="term" value="P:carbohydrate metabolic process"/>
    <property type="evidence" value="ECO:0007669"/>
    <property type="project" value="InterPro"/>
</dbReference>
<evidence type="ECO:0000256" key="2">
    <source>
        <dbReference type="ARBA" id="ARBA00022729"/>
    </source>
</evidence>
<dbReference type="GO" id="GO:0016810">
    <property type="term" value="F:hydrolase activity, acting on carbon-nitrogen (but not peptide) bonds"/>
    <property type="evidence" value="ECO:0007669"/>
    <property type="project" value="InterPro"/>
</dbReference>
<sequence length="520" mass="59773">MYEKFKSPIEIPKYSYQLKIPTLVYNSKELEVLPSNFEKVVKENSIKLQKDNIVSLLNDGYTSIEKEELINISSDTPLLLTSESVKEYVLQNLSFEDETLSKKSDFERGKILLDLKYKSLFLLPFLSSTERNTVLEMYKGDITLEQIQNEDIFKKLLNLSENKEKYISLTQLKEVLIKNGEKQILNEDISNPIYLEENNEYYTSLLEYVKERREILKDFGIYTDEYEELISDIQKIIEKDTSIYSKILHQKGEYLLLKEVDGVLTIASVKDKRENTKINNSNFDEEYEVNRTMQSNGTVRLPVIMYHQIENVPAGASSFVAGLFTSPEEFERQIAYLTKKNYKTVSSREFYEILQSGKNPEQKTVMLTFDDSTISHYTNAYRILKKYNQIGTFFVTSHRSQISNAQLKEMSDNGMDIQSHTQSHPDLVKVYDAGRMQSEIGGSKIELEARTGRSVIALAYPGCVADGKAYGAMSSNGYLLGFSCGKSIDHRISSRYSLARVHNPYNVEDLKKILSGIYPF</sequence>
<dbReference type="AlphaFoldDB" id="A0A2N2F3R5"/>
<dbReference type="EMBL" id="PHAO01000001">
    <property type="protein sequence ID" value="PKN02854.1"/>
    <property type="molecule type" value="Genomic_DNA"/>
</dbReference>
<gene>
    <name evidence="4" type="ORF">CVU76_02410</name>
</gene>
<dbReference type="SUPFAM" id="SSF88713">
    <property type="entry name" value="Glycoside hydrolase/deacetylase"/>
    <property type="match status" value="1"/>
</dbReference>
<dbReference type="PANTHER" id="PTHR34216">
    <property type="match status" value="1"/>
</dbReference>
<protein>
    <recommendedName>
        <fullName evidence="3">NodB homology domain-containing protein</fullName>
    </recommendedName>
</protein>
<evidence type="ECO:0000313" key="4">
    <source>
        <dbReference type="EMBL" id="PKN02854.1"/>
    </source>
</evidence>
<dbReference type="Gene3D" id="3.20.20.370">
    <property type="entry name" value="Glycoside hydrolase/deacetylase"/>
    <property type="match status" value="1"/>
</dbReference>
<feature type="domain" description="NodB homology" evidence="3">
    <location>
        <begin position="363"/>
        <end position="520"/>
    </location>
</feature>
<dbReference type="PROSITE" id="PS51677">
    <property type="entry name" value="NODB"/>
    <property type="match status" value="1"/>
</dbReference>
<dbReference type="InterPro" id="IPR002509">
    <property type="entry name" value="NODB_dom"/>
</dbReference>
<dbReference type="Pfam" id="PF01522">
    <property type="entry name" value="Polysacc_deac_1"/>
    <property type="match status" value="1"/>
</dbReference>
<comment type="caution">
    <text evidence="4">The sequence shown here is derived from an EMBL/GenBank/DDBJ whole genome shotgun (WGS) entry which is preliminary data.</text>
</comment>